<dbReference type="InterPro" id="IPR045306">
    <property type="entry name" value="SDH-like"/>
</dbReference>
<dbReference type="GO" id="GO:0008270">
    <property type="term" value="F:zinc ion binding"/>
    <property type="evidence" value="ECO:0007669"/>
    <property type="project" value="InterPro"/>
</dbReference>
<dbReference type="PANTHER" id="PTHR43161">
    <property type="entry name" value="SORBITOL DEHYDROGENASE"/>
    <property type="match status" value="1"/>
</dbReference>
<evidence type="ECO:0000313" key="10">
    <source>
        <dbReference type="Proteomes" id="UP000886520"/>
    </source>
</evidence>
<evidence type="ECO:0000256" key="2">
    <source>
        <dbReference type="ARBA" id="ARBA00008072"/>
    </source>
</evidence>
<evidence type="ECO:0000313" key="9">
    <source>
        <dbReference type="EMBL" id="KAI5071077.1"/>
    </source>
</evidence>
<dbReference type="InterPro" id="IPR011032">
    <property type="entry name" value="GroES-like_sf"/>
</dbReference>
<dbReference type="InterPro" id="IPR013154">
    <property type="entry name" value="ADH-like_N"/>
</dbReference>
<evidence type="ECO:0000256" key="4">
    <source>
        <dbReference type="ARBA" id="ARBA00022833"/>
    </source>
</evidence>
<dbReference type="InterPro" id="IPR020843">
    <property type="entry name" value="ER"/>
</dbReference>
<keyword evidence="5" id="KW-0560">Oxidoreductase</keyword>
<dbReference type="Pfam" id="PF08240">
    <property type="entry name" value="ADH_N"/>
    <property type="match status" value="1"/>
</dbReference>
<reference evidence="9" key="1">
    <citation type="submission" date="2021-01" db="EMBL/GenBank/DDBJ databases">
        <title>Adiantum capillus-veneris genome.</title>
        <authorList>
            <person name="Fang Y."/>
            <person name="Liao Q."/>
        </authorList>
    </citation>
    <scope>NUCLEOTIDE SEQUENCE</scope>
    <source>
        <strain evidence="9">H3</strain>
        <tissue evidence="9">Leaf</tissue>
    </source>
</reference>
<feature type="domain" description="Enoyl reductase (ER)" evidence="8">
    <location>
        <begin position="31"/>
        <end position="345"/>
    </location>
</feature>
<keyword evidence="3 7" id="KW-0479">Metal-binding</keyword>
<evidence type="ECO:0000256" key="5">
    <source>
        <dbReference type="ARBA" id="ARBA00023002"/>
    </source>
</evidence>
<dbReference type="InterPro" id="IPR013149">
    <property type="entry name" value="ADH-like_C"/>
</dbReference>
<dbReference type="PROSITE" id="PS00059">
    <property type="entry name" value="ADH_ZINC"/>
    <property type="match status" value="1"/>
</dbReference>
<comment type="cofactor">
    <cofactor evidence="1 7">
        <name>Zn(2+)</name>
        <dbReference type="ChEBI" id="CHEBI:29105"/>
    </cofactor>
</comment>
<comment type="caution">
    <text evidence="9">The sequence shown here is derived from an EMBL/GenBank/DDBJ whole genome shotgun (WGS) entry which is preliminary data.</text>
</comment>
<dbReference type="PANTHER" id="PTHR43161:SF9">
    <property type="entry name" value="SORBITOL DEHYDROGENASE"/>
    <property type="match status" value="1"/>
</dbReference>
<evidence type="ECO:0000256" key="7">
    <source>
        <dbReference type="RuleBase" id="RU361277"/>
    </source>
</evidence>
<keyword evidence="10" id="KW-1185">Reference proteome</keyword>
<dbReference type="SMART" id="SM00829">
    <property type="entry name" value="PKS_ER"/>
    <property type="match status" value="1"/>
</dbReference>
<dbReference type="CDD" id="cd05285">
    <property type="entry name" value="sorbitol_DH"/>
    <property type="match status" value="1"/>
</dbReference>
<dbReference type="GO" id="GO:0016616">
    <property type="term" value="F:oxidoreductase activity, acting on the CH-OH group of donors, NAD or NADP as acceptor"/>
    <property type="evidence" value="ECO:0007669"/>
    <property type="project" value="InterPro"/>
</dbReference>
<dbReference type="OrthoDB" id="256333at2759"/>
<comment type="similarity">
    <text evidence="2 7">Belongs to the zinc-containing alcohol dehydrogenase family.</text>
</comment>
<protein>
    <recommendedName>
        <fullName evidence="8">Enoyl reductase (ER) domain-containing protein</fullName>
    </recommendedName>
</protein>
<evidence type="ECO:0000256" key="1">
    <source>
        <dbReference type="ARBA" id="ARBA00001947"/>
    </source>
</evidence>
<organism evidence="9 10">
    <name type="scientific">Adiantum capillus-veneris</name>
    <name type="common">Maidenhair fern</name>
    <dbReference type="NCBI Taxonomy" id="13818"/>
    <lineage>
        <taxon>Eukaryota</taxon>
        <taxon>Viridiplantae</taxon>
        <taxon>Streptophyta</taxon>
        <taxon>Embryophyta</taxon>
        <taxon>Tracheophyta</taxon>
        <taxon>Polypodiopsida</taxon>
        <taxon>Polypodiidae</taxon>
        <taxon>Polypodiales</taxon>
        <taxon>Pteridineae</taxon>
        <taxon>Pteridaceae</taxon>
        <taxon>Vittarioideae</taxon>
        <taxon>Adiantum</taxon>
    </lineage>
</organism>
<dbReference type="Pfam" id="PF00107">
    <property type="entry name" value="ADH_zinc_N"/>
    <property type="match status" value="1"/>
</dbReference>
<dbReference type="AlphaFoldDB" id="A0A9D4ZEF6"/>
<dbReference type="SUPFAM" id="SSF50129">
    <property type="entry name" value="GroES-like"/>
    <property type="match status" value="1"/>
</dbReference>
<dbReference type="Gene3D" id="3.40.50.720">
    <property type="entry name" value="NAD(P)-binding Rossmann-like Domain"/>
    <property type="match status" value="1"/>
</dbReference>
<dbReference type="InterPro" id="IPR002328">
    <property type="entry name" value="ADH_Zn_CS"/>
</dbReference>
<dbReference type="InterPro" id="IPR036291">
    <property type="entry name" value="NAD(P)-bd_dom_sf"/>
</dbReference>
<evidence type="ECO:0000259" key="8">
    <source>
        <dbReference type="SMART" id="SM00829"/>
    </source>
</evidence>
<dbReference type="Gene3D" id="3.90.180.10">
    <property type="entry name" value="Medium-chain alcohol dehydrogenases, catalytic domain"/>
    <property type="match status" value="1"/>
</dbReference>
<sequence length="345" mass="36548">MGGVQEEEFCAYHPSWDDPSCAHNLAVWVCGVDDLRLLPYKVSHQLGCNDVRVEVKAVGICGSDVHYVKKLRNSRVAMKEPMVLGHESAGVICEVGSSVTNLKVGDRVALEAGIACGCCTLCKEGRYNLCRDVRFFGSPPTNGSLAKEVVHPASLCHKIPDCLTFEEGAMCEPLSVGVHACRRAKIGPGKRVLILGSGPIGLVVLLVAKAFGATTIYLTDIDEKRLTVAIALGADGTLRVSSDMNDLGDEIVKIQKMVGSVVDVTFDCVGVTKTMSTALKATGSGGKVCLVGMGQDQMILPLTAAAAREVDVLGIFRFGLTKEEIEAGFKTSAVAGDAIKVMFTI</sequence>
<keyword evidence="6" id="KW-0520">NAD</keyword>
<dbReference type="SUPFAM" id="SSF51735">
    <property type="entry name" value="NAD(P)-binding Rossmann-fold domains"/>
    <property type="match status" value="1"/>
</dbReference>
<proteinExistence type="inferred from homology"/>
<dbReference type="Proteomes" id="UP000886520">
    <property type="component" value="Chromosome 13"/>
</dbReference>
<accession>A0A9D4ZEF6</accession>
<keyword evidence="4 7" id="KW-0862">Zinc</keyword>
<dbReference type="EMBL" id="JABFUD020000013">
    <property type="protein sequence ID" value="KAI5071077.1"/>
    <property type="molecule type" value="Genomic_DNA"/>
</dbReference>
<name>A0A9D4ZEF6_ADICA</name>
<dbReference type="FunFam" id="3.40.50.720:FF:000068">
    <property type="entry name" value="Sorbitol dehydrogenase"/>
    <property type="match status" value="1"/>
</dbReference>
<gene>
    <name evidence="9" type="ORF">GOP47_0013328</name>
</gene>
<evidence type="ECO:0000256" key="6">
    <source>
        <dbReference type="ARBA" id="ARBA00023027"/>
    </source>
</evidence>
<evidence type="ECO:0000256" key="3">
    <source>
        <dbReference type="ARBA" id="ARBA00022723"/>
    </source>
</evidence>